<protein>
    <submittedName>
        <fullName evidence="3">RING-type domain-containing protein</fullName>
    </submittedName>
</protein>
<sequence>MSEDEEINYFALAAERCFGRRQEAGPVPQAGSSNTASTPVQKNVPFNETPPTPTTNSDPPEPPSSVSSPEAPPKLIDDVIYLSSDDEDGETRPIQDSRGKRRSPPPSDALPFIKRRSSPSMTAKLEPFVPRALLSLNASDDPMLSPPETSSVLPATTTTVDEYRQCPTYRDISLAPVSCDHEALHSSQRSRVSQALTSAEKGLNVLPNATETPSRSLTPVISPESATPSPGMSFSEGEPSASTLRAMIANGFTPSQETLETEDTDTSPNSSAESIVDENENQIDEPSDNEEDADSDHDSGDDGSFGYRQDNAAEIEVFESDDEIEVLYDKFADAHRDGEPRSTDEADDAEPRSTDEADEPLQQIKTETGAADGNVDADEYSDDEDDNATIVISDDEEPASDGFDDEDASDTDSYRSVEIFTYDDPQYDWINPFLNENFAVNGLDGRERITEYLAGINENEYNELIGDRNVDEVIRDILEYMANTRSYQRGIRISRRLMELVEEEEEEPWLPSEKPKCLELFSADPTVKPEPPNTYPDDEPDVDGNAGII</sequence>
<reference evidence="3" key="2">
    <citation type="submission" date="2020-10" db="UniProtKB">
        <authorList>
            <consortium name="WormBaseParasite"/>
        </authorList>
    </citation>
    <scope>IDENTIFICATION</scope>
</reference>
<reference evidence="2" key="1">
    <citation type="journal article" date="2013" name="Genetics">
        <title>The draft genome and transcriptome of Panagrellus redivivus are shaped by the harsh demands of a free-living lifestyle.</title>
        <authorList>
            <person name="Srinivasan J."/>
            <person name="Dillman A.R."/>
            <person name="Macchietto M.G."/>
            <person name="Heikkinen L."/>
            <person name="Lakso M."/>
            <person name="Fracchia K.M."/>
            <person name="Antoshechkin I."/>
            <person name="Mortazavi A."/>
            <person name="Wong G."/>
            <person name="Sternberg P.W."/>
        </authorList>
    </citation>
    <scope>NUCLEOTIDE SEQUENCE [LARGE SCALE GENOMIC DNA]</scope>
    <source>
        <strain evidence="2">MT8872</strain>
    </source>
</reference>
<keyword evidence="2" id="KW-1185">Reference proteome</keyword>
<proteinExistence type="predicted"/>
<feature type="compositionally biased region" description="Basic and acidic residues" evidence="1">
    <location>
        <begin position="327"/>
        <end position="355"/>
    </location>
</feature>
<organism evidence="2 3">
    <name type="scientific">Panagrellus redivivus</name>
    <name type="common">Microworm</name>
    <dbReference type="NCBI Taxonomy" id="6233"/>
    <lineage>
        <taxon>Eukaryota</taxon>
        <taxon>Metazoa</taxon>
        <taxon>Ecdysozoa</taxon>
        <taxon>Nematoda</taxon>
        <taxon>Chromadorea</taxon>
        <taxon>Rhabditida</taxon>
        <taxon>Tylenchina</taxon>
        <taxon>Panagrolaimomorpha</taxon>
        <taxon>Panagrolaimoidea</taxon>
        <taxon>Panagrolaimidae</taxon>
        <taxon>Panagrellus</taxon>
    </lineage>
</organism>
<dbReference type="Proteomes" id="UP000492821">
    <property type="component" value="Unassembled WGS sequence"/>
</dbReference>
<name>A0A7E4UWJ8_PANRE</name>
<accession>A0A7E4UWJ8</accession>
<feature type="compositionally biased region" description="Acidic residues" evidence="1">
    <location>
        <begin position="316"/>
        <end position="326"/>
    </location>
</feature>
<feature type="compositionally biased region" description="Polar residues" evidence="1">
    <location>
        <begin position="30"/>
        <end position="41"/>
    </location>
</feature>
<feature type="region of interest" description="Disordered" evidence="1">
    <location>
        <begin position="22"/>
        <end position="125"/>
    </location>
</feature>
<feature type="compositionally biased region" description="Pro residues" evidence="1">
    <location>
        <begin position="48"/>
        <end position="63"/>
    </location>
</feature>
<feature type="compositionally biased region" description="Polar residues" evidence="1">
    <location>
        <begin position="207"/>
        <end position="232"/>
    </location>
</feature>
<dbReference type="AlphaFoldDB" id="A0A7E4UWJ8"/>
<evidence type="ECO:0000313" key="3">
    <source>
        <dbReference type="WBParaSite" id="Pan_g13702.t1"/>
    </source>
</evidence>
<evidence type="ECO:0000256" key="1">
    <source>
        <dbReference type="SAM" id="MobiDB-lite"/>
    </source>
</evidence>
<evidence type="ECO:0000313" key="2">
    <source>
        <dbReference type="Proteomes" id="UP000492821"/>
    </source>
</evidence>
<feature type="region of interest" description="Disordered" evidence="1">
    <location>
        <begin position="185"/>
        <end position="412"/>
    </location>
</feature>
<feature type="region of interest" description="Disordered" evidence="1">
    <location>
        <begin position="523"/>
        <end position="549"/>
    </location>
</feature>
<dbReference type="WBParaSite" id="Pan_g13702.t1">
    <property type="protein sequence ID" value="Pan_g13702.t1"/>
    <property type="gene ID" value="Pan_g13702"/>
</dbReference>
<feature type="compositionally biased region" description="Acidic residues" evidence="1">
    <location>
        <begin position="275"/>
        <end position="301"/>
    </location>
</feature>
<feature type="compositionally biased region" description="Polar residues" evidence="1">
    <location>
        <begin position="185"/>
        <end position="197"/>
    </location>
</feature>
<feature type="compositionally biased region" description="Acidic residues" evidence="1">
    <location>
        <begin position="375"/>
        <end position="410"/>
    </location>
</feature>